<evidence type="ECO:0000256" key="2">
    <source>
        <dbReference type="SAM" id="MobiDB-lite"/>
    </source>
</evidence>
<comment type="caution">
    <text evidence="3">The sequence shown here is derived from an EMBL/GenBank/DDBJ whole genome shotgun (WGS) entry which is preliminary data.</text>
</comment>
<feature type="region of interest" description="Disordered" evidence="2">
    <location>
        <begin position="1"/>
        <end position="51"/>
    </location>
</feature>
<evidence type="ECO:0000313" key="3">
    <source>
        <dbReference type="EMBL" id="GMI70984.1"/>
    </source>
</evidence>
<gene>
    <name evidence="3" type="ORF">HRI_000767700</name>
</gene>
<dbReference type="Pfam" id="PF03760">
    <property type="entry name" value="LEA_1"/>
    <property type="match status" value="1"/>
</dbReference>
<feature type="compositionally biased region" description="Polar residues" evidence="2">
    <location>
        <begin position="134"/>
        <end position="149"/>
    </location>
</feature>
<comment type="similarity">
    <text evidence="1">Belongs to the LEA type 1 family.</text>
</comment>
<feature type="region of interest" description="Disordered" evidence="2">
    <location>
        <begin position="111"/>
        <end position="212"/>
    </location>
</feature>
<dbReference type="PANTHER" id="PTHR33493">
    <property type="entry name" value="LATE EMBRYOGENESIS ABUNDANT PROTEIN 6-RELATED"/>
    <property type="match status" value="1"/>
</dbReference>
<feature type="compositionally biased region" description="Basic and acidic residues" evidence="2">
    <location>
        <begin position="203"/>
        <end position="212"/>
    </location>
</feature>
<dbReference type="PANTHER" id="PTHR33493:SF31">
    <property type="entry name" value="LATE EMBRYOGENESIS ABUNDANT PROTEIN D-113"/>
    <property type="match status" value="1"/>
</dbReference>
<feature type="compositionally biased region" description="Gly residues" evidence="2">
    <location>
        <begin position="154"/>
        <end position="164"/>
    </location>
</feature>
<name>A0A9W7LNG1_HIBTR</name>
<feature type="compositionally biased region" description="Basic and acidic residues" evidence="2">
    <location>
        <begin position="14"/>
        <end position="51"/>
    </location>
</feature>
<reference evidence="3" key="1">
    <citation type="submission" date="2023-05" db="EMBL/GenBank/DDBJ databases">
        <title>Genome and transcriptome analyses reveal genes involved in the formation of fine ridges on petal epidermal cells in Hibiscus trionum.</title>
        <authorList>
            <person name="Koshimizu S."/>
            <person name="Masuda S."/>
            <person name="Ishii T."/>
            <person name="Shirasu K."/>
            <person name="Hoshino A."/>
            <person name="Arita M."/>
        </authorList>
    </citation>
    <scope>NUCLEOTIDE SEQUENCE</scope>
    <source>
        <strain evidence="3">Hamamatsu line</strain>
    </source>
</reference>
<dbReference type="GO" id="GO:0009793">
    <property type="term" value="P:embryo development ending in seed dormancy"/>
    <property type="evidence" value="ECO:0007669"/>
    <property type="project" value="InterPro"/>
</dbReference>
<dbReference type="AlphaFoldDB" id="A0A9W7LNG1"/>
<dbReference type="Proteomes" id="UP001165190">
    <property type="component" value="Unassembled WGS sequence"/>
</dbReference>
<dbReference type="EMBL" id="BSYR01000010">
    <property type="protein sequence ID" value="GMI70984.1"/>
    <property type="molecule type" value="Genomic_DNA"/>
</dbReference>
<dbReference type="InterPro" id="IPR005513">
    <property type="entry name" value="LEA_1"/>
</dbReference>
<proteinExistence type="inferred from homology"/>
<sequence>MQSMKDAAASAKAGMEKAKATMQEKVDQMKTSDPTEKQISRERKEDRIEDAELRKQEARLHNATAGHGAGAGAGIGYNRAGTAGYGGGGVHDVNPIGGTGFTTGGLHHNRGDTGGYGGGGVHDHDTSRGYPTADTGTGYNSGRQVGTDENMNMGYGGDTGGGLGYSTTGGNLGGSGEPNNPGRRNLGGSGEPNNPGRRNTRGTQDDPYYRSY</sequence>
<protein>
    <submittedName>
        <fullName evidence="3">Uncharacterized protein</fullName>
    </submittedName>
</protein>
<evidence type="ECO:0000256" key="1">
    <source>
        <dbReference type="ARBA" id="ARBA00010975"/>
    </source>
</evidence>
<organism evidence="3 4">
    <name type="scientific">Hibiscus trionum</name>
    <name type="common">Flower of an hour</name>
    <dbReference type="NCBI Taxonomy" id="183268"/>
    <lineage>
        <taxon>Eukaryota</taxon>
        <taxon>Viridiplantae</taxon>
        <taxon>Streptophyta</taxon>
        <taxon>Embryophyta</taxon>
        <taxon>Tracheophyta</taxon>
        <taxon>Spermatophyta</taxon>
        <taxon>Magnoliopsida</taxon>
        <taxon>eudicotyledons</taxon>
        <taxon>Gunneridae</taxon>
        <taxon>Pentapetalae</taxon>
        <taxon>rosids</taxon>
        <taxon>malvids</taxon>
        <taxon>Malvales</taxon>
        <taxon>Malvaceae</taxon>
        <taxon>Malvoideae</taxon>
        <taxon>Hibiscus</taxon>
    </lineage>
</organism>
<feature type="compositionally biased region" description="Low complexity" evidence="2">
    <location>
        <begin position="1"/>
        <end position="13"/>
    </location>
</feature>
<evidence type="ECO:0000313" key="4">
    <source>
        <dbReference type="Proteomes" id="UP001165190"/>
    </source>
</evidence>
<keyword evidence="4" id="KW-1185">Reference proteome</keyword>
<accession>A0A9W7LNG1</accession>